<feature type="region of interest" description="Disordered" evidence="1">
    <location>
        <begin position="197"/>
        <end position="232"/>
    </location>
</feature>
<keyword evidence="3" id="KW-1185">Reference proteome</keyword>
<feature type="compositionally biased region" description="Basic and acidic residues" evidence="1">
    <location>
        <begin position="55"/>
        <end position="67"/>
    </location>
</feature>
<accession>A0A5J5B4N9</accession>
<dbReference type="EMBL" id="CM018039">
    <property type="protein sequence ID" value="KAA8536787.1"/>
    <property type="molecule type" value="Genomic_DNA"/>
</dbReference>
<evidence type="ECO:0000313" key="3">
    <source>
        <dbReference type="Proteomes" id="UP000325577"/>
    </source>
</evidence>
<proteinExistence type="predicted"/>
<dbReference type="OrthoDB" id="674685at2759"/>
<evidence type="ECO:0000313" key="2">
    <source>
        <dbReference type="EMBL" id="KAA8536787.1"/>
    </source>
</evidence>
<protein>
    <submittedName>
        <fullName evidence="2">Uncharacterized protein</fullName>
    </submittedName>
</protein>
<evidence type="ECO:0000256" key="1">
    <source>
        <dbReference type="SAM" id="MobiDB-lite"/>
    </source>
</evidence>
<sequence length="295" mass="33534">MTMKEENPMNCRALSRKNTNMPTNPPLSYYVSIAMPQPNIKVKMPKLLMKSKQGRNHECNDSADVDHSRKKKKWAQTRRFLPKKVGSIMHSVFGNKKSQEMCSSNCENKVVHNDCDGFKQSITESERVVEEDDLTKNLNGKTDSKMSDQPHLLKEILEVENNEKGKQESVMADKQPLKVSLSLSCFFNKKTKGKMNRTDSFSCSKRGDSSGNRVIGKQESSSNFSRVASSRQNGCRKIRRAKSVRKKVTKKVNEESEQGDEELCKKRILMGEKCRPLNLSGTLQYVIDFTIENVA</sequence>
<organism evidence="2 3">
    <name type="scientific">Nyssa sinensis</name>
    <dbReference type="NCBI Taxonomy" id="561372"/>
    <lineage>
        <taxon>Eukaryota</taxon>
        <taxon>Viridiplantae</taxon>
        <taxon>Streptophyta</taxon>
        <taxon>Embryophyta</taxon>
        <taxon>Tracheophyta</taxon>
        <taxon>Spermatophyta</taxon>
        <taxon>Magnoliopsida</taxon>
        <taxon>eudicotyledons</taxon>
        <taxon>Gunneridae</taxon>
        <taxon>Pentapetalae</taxon>
        <taxon>asterids</taxon>
        <taxon>Cornales</taxon>
        <taxon>Nyssaceae</taxon>
        <taxon>Nyssa</taxon>
    </lineage>
</organism>
<dbReference type="AlphaFoldDB" id="A0A5J5B4N9"/>
<reference evidence="2 3" key="1">
    <citation type="submission" date="2019-09" db="EMBL/GenBank/DDBJ databases">
        <title>A chromosome-level genome assembly of the Chinese tupelo Nyssa sinensis.</title>
        <authorList>
            <person name="Yang X."/>
            <person name="Kang M."/>
            <person name="Yang Y."/>
            <person name="Xiong H."/>
            <person name="Wang M."/>
            <person name="Zhang Z."/>
            <person name="Wang Z."/>
            <person name="Wu H."/>
            <person name="Ma T."/>
            <person name="Liu J."/>
            <person name="Xi Z."/>
        </authorList>
    </citation>
    <scope>NUCLEOTIDE SEQUENCE [LARGE SCALE GENOMIC DNA]</scope>
    <source>
        <strain evidence="2">J267</strain>
        <tissue evidence="2">Leaf</tissue>
    </source>
</reference>
<feature type="region of interest" description="Disordered" evidence="1">
    <location>
        <begin position="55"/>
        <end position="75"/>
    </location>
</feature>
<feature type="compositionally biased region" description="Low complexity" evidence="1">
    <location>
        <begin position="220"/>
        <end position="230"/>
    </location>
</feature>
<name>A0A5J5B4N9_9ASTE</name>
<gene>
    <name evidence="2" type="ORF">F0562_029265</name>
</gene>
<dbReference type="Proteomes" id="UP000325577">
    <property type="component" value="Linkage Group LG16"/>
</dbReference>